<feature type="compositionally biased region" description="Basic and acidic residues" evidence="1">
    <location>
        <begin position="33"/>
        <end position="125"/>
    </location>
</feature>
<evidence type="ECO:0000313" key="3">
    <source>
        <dbReference type="Proteomes" id="UP001597114"/>
    </source>
</evidence>
<organism evidence="2 3">
    <name type="scientific">Pseudonocardia yunnanensis</name>
    <dbReference type="NCBI Taxonomy" id="58107"/>
    <lineage>
        <taxon>Bacteria</taxon>
        <taxon>Bacillati</taxon>
        <taxon>Actinomycetota</taxon>
        <taxon>Actinomycetes</taxon>
        <taxon>Pseudonocardiales</taxon>
        <taxon>Pseudonocardiaceae</taxon>
        <taxon>Pseudonocardia</taxon>
    </lineage>
</organism>
<dbReference type="Proteomes" id="UP001597114">
    <property type="component" value="Unassembled WGS sequence"/>
</dbReference>
<name>A0ABW4F8W9_9PSEU</name>
<protein>
    <submittedName>
        <fullName evidence="2">Uncharacterized protein</fullName>
    </submittedName>
</protein>
<comment type="caution">
    <text evidence="2">The sequence shown here is derived from an EMBL/GenBank/DDBJ whole genome shotgun (WGS) entry which is preliminary data.</text>
</comment>
<reference evidence="3" key="1">
    <citation type="journal article" date="2019" name="Int. J. Syst. Evol. Microbiol.">
        <title>The Global Catalogue of Microorganisms (GCM) 10K type strain sequencing project: providing services to taxonomists for standard genome sequencing and annotation.</title>
        <authorList>
            <consortium name="The Broad Institute Genomics Platform"/>
            <consortium name="The Broad Institute Genome Sequencing Center for Infectious Disease"/>
            <person name="Wu L."/>
            <person name="Ma J."/>
        </authorList>
    </citation>
    <scope>NUCLEOTIDE SEQUENCE [LARGE SCALE GENOMIC DNA]</scope>
    <source>
        <strain evidence="3">CCM 7043</strain>
    </source>
</reference>
<gene>
    <name evidence="2" type="ORF">ACFSJD_35105</name>
</gene>
<feature type="compositionally biased region" description="Basic and acidic residues" evidence="1">
    <location>
        <begin position="142"/>
        <end position="153"/>
    </location>
</feature>
<evidence type="ECO:0000256" key="1">
    <source>
        <dbReference type="SAM" id="MobiDB-lite"/>
    </source>
</evidence>
<evidence type="ECO:0000313" key="2">
    <source>
        <dbReference type="EMBL" id="MFD1522764.1"/>
    </source>
</evidence>
<sequence>MAVVVIVVIFAVLAFAGFAAARVRRRKEEQNRLEAAEHRHEAEIRSASAERREAEASERAARARHEEAQAREQAARAQQDRDVAEERRAAADRIDPDVSRDRADIRGEDAADATRDGDPAVRTDRMNLGNGHGAQAAPDPAGRTDRINLDERSPQNADPASRTDRMNFAGRGEHGPASTTGVAQEGPDREASGPATPHVGRSVVGGSEPGGADVPAGTRSAAGPGEAEPSVPSQRSGQHDQPLADLDPAGQCTVPPAGGQPGPAHDQAKDTDRSPVRAIADRLLGRGR</sequence>
<keyword evidence="3" id="KW-1185">Reference proteome</keyword>
<accession>A0ABW4F8W9</accession>
<dbReference type="EMBL" id="JBHUCO010000049">
    <property type="protein sequence ID" value="MFD1522764.1"/>
    <property type="molecule type" value="Genomic_DNA"/>
</dbReference>
<dbReference type="RefSeq" id="WP_344721473.1">
    <property type="nucleotide sequence ID" value="NZ_BAAAUS010000008.1"/>
</dbReference>
<feature type="compositionally biased region" description="Basic and acidic residues" evidence="1">
    <location>
        <begin position="266"/>
        <end position="288"/>
    </location>
</feature>
<proteinExistence type="predicted"/>
<feature type="region of interest" description="Disordered" evidence="1">
    <location>
        <begin position="33"/>
        <end position="288"/>
    </location>
</feature>